<name>A0AAW0UH36_SCYPA</name>
<dbReference type="AlphaFoldDB" id="A0AAW0UH36"/>
<keyword evidence="1" id="KW-0812">Transmembrane</keyword>
<evidence type="ECO:0000313" key="3">
    <source>
        <dbReference type="Proteomes" id="UP001487740"/>
    </source>
</evidence>
<keyword evidence="3" id="KW-1185">Reference proteome</keyword>
<dbReference type="Proteomes" id="UP001487740">
    <property type="component" value="Unassembled WGS sequence"/>
</dbReference>
<dbReference type="EMBL" id="JARAKH010000011">
    <property type="protein sequence ID" value="KAK8399447.1"/>
    <property type="molecule type" value="Genomic_DNA"/>
</dbReference>
<sequence length="71" mass="7858">MGNQFSVGSDKDWMEQHLRGCCYVAVFVVLHLDVFALVCCGLLIISTSVCSPNVSKINPAVRWSRLARMKG</sequence>
<keyword evidence="1" id="KW-1133">Transmembrane helix</keyword>
<proteinExistence type="predicted"/>
<gene>
    <name evidence="2" type="ORF">O3P69_003498</name>
</gene>
<keyword evidence="1" id="KW-0472">Membrane</keyword>
<feature type="transmembrane region" description="Helical" evidence="1">
    <location>
        <begin position="21"/>
        <end position="45"/>
    </location>
</feature>
<organism evidence="2 3">
    <name type="scientific">Scylla paramamosain</name>
    <name type="common">Mud crab</name>
    <dbReference type="NCBI Taxonomy" id="85552"/>
    <lineage>
        <taxon>Eukaryota</taxon>
        <taxon>Metazoa</taxon>
        <taxon>Ecdysozoa</taxon>
        <taxon>Arthropoda</taxon>
        <taxon>Crustacea</taxon>
        <taxon>Multicrustacea</taxon>
        <taxon>Malacostraca</taxon>
        <taxon>Eumalacostraca</taxon>
        <taxon>Eucarida</taxon>
        <taxon>Decapoda</taxon>
        <taxon>Pleocyemata</taxon>
        <taxon>Brachyura</taxon>
        <taxon>Eubrachyura</taxon>
        <taxon>Portunoidea</taxon>
        <taxon>Portunidae</taxon>
        <taxon>Portuninae</taxon>
        <taxon>Scylla</taxon>
    </lineage>
</organism>
<evidence type="ECO:0000313" key="2">
    <source>
        <dbReference type="EMBL" id="KAK8399447.1"/>
    </source>
</evidence>
<protein>
    <submittedName>
        <fullName evidence="2">Uncharacterized protein</fullName>
    </submittedName>
</protein>
<accession>A0AAW0UH36</accession>
<evidence type="ECO:0000256" key="1">
    <source>
        <dbReference type="SAM" id="Phobius"/>
    </source>
</evidence>
<comment type="caution">
    <text evidence="2">The sequence shown here is derived from an EMBL/GenBank/DDBJ whole genome shotgun (WGS) entry which is preliminary data.</text>
</comment>
<reference evidence="2 3" key="1">
    <citation type="submission" date="2023-03" db="EMBL/GenBank/DDBJ databases">
        <title>High-quality genome of Scylla paramamosain provides insights in environmental adaptation.</title>
        <authorList>
            <person name="Zhang L."/>
        </authorList>
    </citation>
    <scope>NUCLEOTIDE SEQUENCE [LARGE SCALE GENOMIC DNA]</scope>
    <source>
        <strain evidence="2">LZ_2023a</strain>
        <tissue evidence="2">Muscle</tissue>
    </source>
</reference>